<dbReference type="InterPro" id="IPR011050">
    <property type="entry name" value="Pectin_lyase_fold/virulence"/>
</dbReference>
<comment type="caution">
    <text evidence="4">The sequence shown here is derived from an EMBL/GenBank/DDBJ whole genome shotgun (WGS) entry which is preliminary data.</text>
</comment>
<keyword evidence="1" id="KW-0175">Coiled coil</keyword>
<evidence type="ECO:0000259" key="3">
    <source>
        <dbReference type="Pfam" id="PF16378"/>
    </source>
</evidence>
<gene>
    <name evidence="4" type="ORF">DWZ34_10245</name>
</gene>
<sequence>MYIMKIYKYIGVALMVLSLGACKTDDLERDIDALKDRVTAMEAKVDRLNESMNMIRVALDGNKTIQSYTENEDGSYTLTLSDGNTITLTQGEIGATDVYQEVSISTDGNWVIGGVETEHRALAVGGEPGVTPQFRLTMESEGKYYWEVSYDGELTWEEVKSQQGTRVYASASGSSSVAGPIASAAPNATGDKFEITLTSNGTKYEIPIVSGLACAITEPNPEDMENGYWIVPITLPAVTTSTSVDLKGDAVLVSAPEGWTVTAEIGNGTLTIIPPAQDGAEGIITLQVNKGIYWAIDQIKVRSKRVITSLKAEYELGDGFYIGDELVSKETYPGGTLIENGGTISKSGVHFIAGGANISISSNLATTEAPLVIVGDDPNNPPTITLGGYFLSSENLLCKNVKLVRTGTYMFNVNNDVNKVIFDQCEIELSGSFGYSTNSYTIVDFQFVNNKVKFTGTAGSLAGGMNFVNFANVKITNANISNNIFYSKSDDTSARGQFFTVKETAIKLENNTFCNYIQNPQGIKAKLTGDWSVRYNIFYSNISVASNNTSYLIWALEGSTFPASNDAFESNVAYNAVEENATVWNVFYFSTSSGTSSEIPDGYDLKSRIPQEEESPLQIVDWENGKFVSSKAGYGATIE</sequence>
<dbReference type="SUPFAM" id="SSF51126">
    <property type="entry name" value="Pectin lyase-like"/>
    <property type="match status" value="1"/>
</dbReference>
<accession>A0A415T4X8</accession>
<dbReference type="InterPro" id="IPR032149">
    <property type="entry name" value="DUF4988"/>
</dbReference>
<name>A0A415T4X8_9BACT</name>
<feature type="signal peptide" evidence="2">
    <location>
        <begin position="1"/>
        <end position="23"/>
    </location>
</feature>
<dbReference type="AlphaFoldDB" id="A0A415T4X8"/>
<evidence type="ECO:0000256" key="2">
    <source>
        <dbReference type="SAM" id="SignalP"/>
    </source>
</evidence>
<evidence type="ECO:0000313" key="5">
    <source>
        <dbReference type="Proteomes" id="UP000285109"/>
    </source>
</evidence>
<feature type="domain" description="DUF4988" evidence="3">
    <location>
        <begin position="29"/>
        <end position="201"/>
    </location>
</feature>
<protein>
    <recommendedName>
        <fullName evidence="3">DUF4988 domain-containing protein</fullName>
    </recommendedName>
</protein>
<feature type="coiled-coil region" evidence="1">
    <location>
        <begin position="24"/>
        <end position="51"/>
    </location>
</feature>
<evidence type="ECO:0000313" key="4">
    <source>
        <dbReference type="EMBL" id="RHM96024.1"/>
    </source>
</evidence>
<dbReference type="Pfam" id="PF16378">
    <property type="entry name" value="DUF4988"/>
    <property type="match status" value="1"/>
</dbReference>
<keyword evidence="2" id="KW-0732">Signal</keyword>
<evidence type="ECO:0000256" key="1">
    <source>
        <dbReference type="SAM" id="Coils"/>
    </source>
</evidence>
<proteinExistence type="predicted"/>
<organism evidence="4 5">
    <name type="scientific">Phocaeicola plebeius</name>
    <dbReference type="NCBI Taxonomy" id="310297"/>
    <lineage>
        <taxon>Bacteria</taxon>
        <taxon>Pseudomonadati</taxon>
        <taxon>Bacteroidota</taxon>
        <taxon>Bacteroidia</taxon>
        <taxon>Bacteroidales</taxon>
        <taxon>Bacteroidaceae</taxon>
        <taxon>Phocaeicola</taxon>
    </lineage>
</organism>
<dbReference type="PROSITE" id="PS51257">
    <property type="entry name" value="PROKAR_LIPOPROTEIN"/>
    <property type="match status" value="1"/>
</dbReference>
<dbReference type="Proteomes" id="UP000285109">
    <property type="component" value="Unassembled WGS sequence"/>
</dbReference>
<dbReference type="EMBL" id="QRQK01000018">
    <property type="protein sequence ID" value="RHM96024.1"/>
    <property type="molecule type" value="Genomic_DNA"/>
</dbReference>
<reference evidence="4 5" key="1">
    <citation type="submission" date="2018-08" db="EMBL/GenBank/DDBJ databases">
        <title>A genome reference for cultivated species of the human gut microbiota.</title>
        <authorList>
            <person name="Zou Y."/>
            <person name="Xue W."/>
            <person name="Luo G."/>
        </authorList>
    </citation>
    <scope>NUCLEOTIDE SEQUENCE [LARGE SCALE GENOMIC DNA]</scope>
    <source>
        <strain evidence="4 5">AF31-28B-AC</strain>
    </source>
</reference>
<feature type="chain" id="PRO_5019356425" description="DUF4988 domain-containing protein" evidence="2">
    <location>
        <begin position="24"/>
        <end position="639"/>
    </location>
</feature>